<dbReference type="InterPro" id="IPR000962">
    <property type="entry name" value="Znf_DskA_TraR"/>
</dbReference>
<comment type="caution">
    <text evidence="7">The sequence shown here is derived from an EMBL/GenBank/DDBJ whole genome shotgun (WGS) entry which is preliminary data.</text>
</comment>
<gene>
    <name evidence="7" type="ORF">F4Y08_03060</name>
</gene>
<feature type="compositionally biased region" description="Basic residues" evidence="5">
    <location>
        <begin position="57"/>
        <end position="75"/>
    </location>
</feature>
<name>A0A6B1DPY2_9CHLR</name>
<dbReference type="PROSITE" id="PS51128">
    <property type="entry name" value="ZF_DKSA_2"/>
    <property type="match status" value="1"/>
</dbReference>
<evidence type="ECO:0000256" key="5">
    <source>
        <dbReference type="SAM" id="MobiDB-lite"/>
    </source>
</evidence>
<dbReference type="Gene3D" id="1.20.120.910">
    <property type="entry name" value="DksA, coiled-coil domain"/>
    <property type="match status" value="1"/>
</dbReference>
<dbReference type="Pfam" id="PF01258">
    <property type="entry name" value="zf-dskA_traR"/>
    <property type="match status" value="1"/>
</dbReference>
<dbReference type="EMBL" id="VXPY01000015">
    <property type="protein sequence ID" value="MYD89307.1"/>
    <property type="molecule type" value="Genomic_DNA"/>
</dbReference>
<dbReference type="SUPFAM" id="SSF57716">
    <property type="entry name" value="Glucocorticoid receptor-like (DNA-binding domain)"/>
    <property type="match status" value="1"/>
</dbReference>
<dbReference type="PANTHER" id="PTHR33823">
    <property type="entry name" value="RNA POLYMERASE-BINDING TRANSCRIPTION FACTOR DKSA-RELATED"/>
    <property type="match status" value="1"/>
</dbReference>
<evidence type="ECO:0000256" key="3">
    <source>
        <dbReference type="ARBA" id="ARBA00022833"/>
    </source>
</evidence>
<accession>A0A6B1DPY2</accession>
<evidence type="ECO:0000313" key="7">
    <source>
        <dbReference type="EMBL" id="MYD89307.1"/>
    </source>
</evidence>
<keyword evidence="3" id="KW-0862">Zinc</keyword>
<evidence type="ECO:0000256" key="1">
    <source>
        <dbReference type="ARBA" id="ARBA00022723"/>
    </source>
</evidence>
<feature type="zinc finger region" description="dksA C4-type" evidence="4">
    <location>
        <begin position="168"/>
        <end position="192"/>
    </location>
</feature>
<dbReference type="AlphaFoldDB" id="A0A6B1DPY2"/>
<sequence length="204" mass="22410">MADTDNTAARPDTEAAVDTAAPEAKPKAARKRTAGSRTRRAAKGTGNKAKAKDGAKKRASVAKTRAKSTKTKAPTRKSASVATGQPVVRKPTKAQNRKTLRAELERVQSELADLRSTFDGEVDIDPEEGDVEVAERTKNISLIQMLETRERQFLDALQSVESGEYGKCKRCQVDINPERLQAIPDAKYCIRCQELVERSPARLF</sequence>
<reference evidence="7" key="1">
    <citation type="submission" date="2019-09" db="EMBL/GenBank/DDBJ databases">
        <title>Characterisation of the sponge microbiome using genome-centric metagenomics.</title>
        <authorList>
            <person name="Engelberts J.P."/>
            <person name="Robbins S.J."/>
            <person name="De Goeij J.M."/>
            <person name="Aranda M."/>
            <person name="Bell S.C."/>
            <person name="Webster N.S."/>
        </authorList>
    </citation>
    <scope>NUCLEOTIDE SEQUENCE</scope>
    <source>
        <strain evidence="7">SB0662_bin_9</strain>
    </source>
</reference>
<evidence type="ECO:0000259" key="6">
    <source>
        <dbReference type="Pfam" id="PF01258"/>
    </source>
</evidence>
<evidence type="ECO:0000256" key="2">
    <source>
        <dbReference type="ARBA" id="ARBA00022771"/>
    </source>
</evidence>
<organism evidence="7">
    <name type="scientific">Caldilineaceae bacterium SB0662_bin_9</name>
    <dbReference type="NCBI Taxonomy" id="2605258"/>
    <lineage>
        <taxon>Bacteria</taxon>
        <taxon>Bacillati</taxon>
        <taxon>Chloroflexota</taxon>
        <taxon>Caldilineae</taxon>
        <taxon>Caldilineales</taxon>
        <taxon>Caldilineaceae</taxon>
    </lineage>
</organism>
<keyword evidence="1" id="KW-0479">Metal-binding</keyword>
<feature type="domain" description="Zinc finger DksA/TraR C4-type" evidence="6">
    <location>
        <begin position="163"/>
        <end position="198"/>
    </location>
</feature>
<feature type="region of interest" description="Disordered" evidence="5">
    <location>
        <begin position="1"/>
        <end position="97"/>
    </location>
</feature>
<protein>
    <recommendedName>
        <fullName evidence="6">Zinc finger DksA/TraR C4-type domain-containing protein</fullName>
    </recommendedName>
</protein>
<keyword evidence="2" id="KW-0863">Zinc-finger</keyword>
<proteinExistence type="predicted"/>
<dbReference type="GO" id="GO:0008270">
    <property type="term" value="F:zinc ion binding"/>
    <property type="evidence" value="ECO:0007669"/>
    <property type="project" value="UniProtKB-KW"/>
</dbReference>
<feature type="compositionally biased region" description="Basic residues" evidence="5">
    <location>
        <begin position="27"/>
        <end position="42"/>
    </location>
</feature>
<dbReference type="PANTHER" id="PTHR33823:SF4">
    <property type="entry name" value="GENERAL STRESS PROTEIN 16O"/>
    <property type="match status" value="1"/>
</dbReference>
<evidence type="ECO:0000256" key="4">
    <source>
        <dbReference type="PROSITE-ProRule" id="PRU00510"/>
    </source>
</evidence>